<evidence type="ECO:0000256" key="9">
    <source>
        <dbReference type="SAM" id="SignalP"/>
    </source>
</evidence>
<keyword evidence="2" id="KW-0812">Transmembrane</keyword>
<dbReference type="InterPro" id="IPR020894">
    <property type="entry name" value="Cadherin_CS"/>
</dbReference>
<dbReference type="PANTHER" id="PTHR24025">
    <property type="entry name" value="DESMOGLEIN FAMILY MEMBER"/>
    <property type="match status" value="1"/>
</dbReference>
<dbReference type="InterPro" id="IPR050971">
    <property type="entry name" value="Cadherin-domain_protein"/>
</dbReference>
<dbReference type="SUPFAM" id="SSF49313">
    <property type="entry name" value="Cadherin-like"/>
    <property type="match status" value="2"/>
</dbReference>
<evidence type="ECO:0000256" key="4">
    <source>
        <dbReference type="ARBA" id="ARBA00022837"/>
    </source>
</evidence>
<evidence type="ECO:0000256" key="6">
    <source>
        <dbReference type="ARBA" id="ARBA00022989"/>
    </source>
</evidence>
<evidence type="ECO:0000256" key="1">
    <source>
        <dbReference type="ARBA" id="ARBA00004370"/>
    </source>
</evidence>
<dbReference type="GO" id="GO:0005886">
    <property type="term" value="C:plasma membrane"/>
    <property type="evidence" value="ECO:0007669"/>
    <property type="project" value="InterPro"/>
</dbReference>
<protein>
    <submittedName>
        <fullName evidence="11">Protein dachsous</fullName>
    </submittedName>
</protein>
<evidence type="ECO:0000256" key="5">
    <source>
        <dbReference type="ARBA" id="ARBA00022889"/>
    </source>
</evidence>
<accession>A0A0B2V318</accession>
<dbReference type="InterPro" id="IPR002126">
    <property type="entry name" value="Cadherin-like_dom"/>
</dbReference>
<dbReference type="OrthoDB" id="6252479at2759"/>
<dbReference type="CDD" id="cd11304">
    <property type="entry name" value="Cadherin_repeat"/>
    <property type="match status" value="2"/>
</dbReference>
<dbReference type="GO" id="GO:0007156">
    <property type="term" value="P:homophilic cell adhesion via plasma membrane adhesion molecules"/>
    <property type="evidence" value="ECO:0007669"/>
    <property type="project" value="InterPro"/>
</dbReference>
<dbReference type="OMA" id="NNAFRFA"/>
<feature type="chain" id="PRO_5002076786" evidence="9">
    <location>
        <begin position="22"/>
        <end position="175"/>
    </location>
</feature>
<dbReference type="GO" id="GO:0005509">
    <property type="term" value="F:calcium ion binding"/>
    <property type="evidence" value="ECO:0007669"/>
    <property type="project" value="UniProtKB-UniRule"/>
</dbReference>
<sequence>MSRVLLVLLVSLLLLFTRTNGSELQREFRVSESVPIGHIIGYISGSALIGLKPTYYIVYPDSTGQVENYIGVDDISGEIIVKSGLDYERRTSYDFVAIPVDGSQAIHVYVRVLDENDNAPTFPVPFVNIEISEYARLHSELALPSASDADAPPLSVDKYRILSGNVNNAFRFAVR</sequence>
<feature type="signal peptide" evidence="9">
    <location>
        <begin position="1"/>
        <end position="21"/>
    </location>
</feature>
<dbReference type="PANTHER" id="PTHR24025:SF31">
    <property type="entry name" value="NEURAL-CADHERIN"/>
    <property type="match status" value="1"/>
</dbReference>
<organism evidence="11 12">
    <name type="scientific">Toxocara canis</name>
    <name type="common">Canine roundworm</name>
    <dbReference type="NCBI Taxonomy" id="6265"/>
    <lineage>
        <taxon>Eukaryota</taxon>
        <taxon>Metazoa</taxon>
        <taxon>Ecdysozoa</taxon>
        <taxon>Nematoda</taxon>
        <taxon>Chromadorea</taxon>
        <taxon>Rhabditida</taxon>
        <taxon>Spirurina</taxon>
        <taxon>Ascaridomorpha</taxon>
        <taxon>Ascaridoidea</taxon>
        <taxon>Toxocaridae</taxon>
        <taxon>Toxocara</taxon>
    </lineage>
</organism>
<proteinExistence type="predicted"/>
<keyword evidence="9" id="KW-0732">Signal</keyword>
<dbReference type="Proteomes" id="UP000031036">
    <property type="component" value="Unassembled WGS sequence"/>
</dbReference>
<gene>
    <name evidence="11" type="primary">ds</name>
    <name evidence="11" type="ORF">Tcan_00128</name>
</gene>
<evidence type="ECO:0000256" key="7">
    <source>
        <dbReference type="ARBA" id="ARBA00023136"/>
    </source>
</evidence>
<keyword evidence="7" id="KW-0472">Membrane</keyword>
<dbReference type="GO" id="GO:0005911">
    <property type="term" value="C:cell-cell junction"/>
    <property type="evidence" value="ECO:0007669"/>
    <property type="project" value="TreeGrafter"/>
</dbReference>
<dbReference type="SMART" id="SM00112">
    <property type="entry name" value="CA"/>
    <property type="match status" value="1"/>
</dbReference>
<evidence type="ECO:0000256" key="3">
    <source>
        <dbReference type="ARBA" id="ARBA00022737"/>
    </source>
</evidence>
<comment type="subcellular location">
    <subcellularLocation>
        <location evidence="1">Membrane</location>
    </subcellularLocation>
</comment>
<feature type="non-terminal residue" evidence="11">
    <location>
        <position position="175"/>
    </location>
</feature>
<keyword evidence="3" id="KW-0677">Repeat</keyword>
<feature type="domain" description="Cadherin" evidence="10">
    <location>
        <begin position="22"/>
        <end position="122"/>
    </location>
</feature>
<dbReference type="PRINTS" id="PR00205">
    <property type="entry name" value="CADHERIN"/>
</dbReference>
<keyword evidence="4 8" id="KW-0106">Calcium</keyword>
<keyword evidence="12" id="KW-1185">Reference proteome</keyword>
<keyword evidence="5" id="KW-0130">Cell adhesion</keyword>
<evidence type="ECO:0000256" key="8">
    <source>
        <dbReference type="PROSITE-ProRule" id="PRU00043"/>
    </source>
</evidence>
<dbReference type="Gene3D" id="2.60.40.60">
    <property type="entry name" value="Cadherins"/>
    <property type="match status" value="2"/>
</dbReference>
<dbReference type="PROSITE" id="PS00232">
    <property type="entry name" value="CADHERIN_1"/>
    <property type="match status" value="1"/>
</dbReference>
<keyword evidence="6" id="KW-1133">Transmembrane helix</keyword>
<reference evidence="11 12" key="1">
    <citation type="submission" date="2014-11" db="EMBL/GenBank/DDBJ databases">
        <title>Genetic blueprint of the zoonotic pathogen Toxocara canis.</title>
        <authorList>
            <person name="Zhu X.-Q."/>
            <person name="Korhonen P.K."/>
            <person name="Cai H."/>
            <person name="Young N.D."/>
            <person name="Nejsum P."/>
            <person name="von Samson-Himmelstjerna G."/>
            <person name="Boag P.R."/>
            <person name="Tan P."/>
            <person name="Li Q."/>
            <person name="Min J."/>
            <person name="Yang Y."/>
            <person name="Wang X."/>
            <person name="Fang X."/>
            <person name="Hall R.S."/>
            <person name="Hofmann A."/>
            <person name="Sternberg P.W."/>
            <person name="Jex A.R."/>
            <person name="Gasser R.B."/>
        </authorList>
    </citation>
    <scope>NUCLEOTIDE SEQUENCE [LARGE SCALE GENOMIC DNA]</scope>
    <source>
        <strain evidence="11">PN_DK_2014</strain>
    </source>
</reference>
<dbReference type="AlphaFoldDB" id="A0A0B2V318"/>
<evidence type="ECO:0000313" key="12">
    <source>
        <dbReference type="Proteomes" id="UP000031036"/>
    </source>
</evidence>
<dbReference type="STRING" id="6265.A0A0B2V318"/>
<evidence type="ECO:0000259" key="10">
    <source>
        <dbReference type="PROSITE" id="PS50268"/>
    </source>
</evidence>
<dbReference type="PROSITE" id="PS50268">
    <property type="entry name" value="CADHERIN_2"/>
    <property type="match status" value="1"/>
</dbReference>
<evidence type="ECO:0000313" key="11">
    <source>
        <dbReference type="EMBL" id="KHN75869.1"/>
    </source>
</evidence>
<name>A0A0B2V318_TOXCA</name>
<evidence type="ECO:0000256" key="2">
    <source>
        <dbReference type="ARBA" id="ARBA00022692"/>
    </source>
</evidence>
<comment type="caution">
    <text evidence="11">The sequence shown here is derived from an EMBL/GenBank/DDBJ whole genome shotgun (WGS) entry which is preliminary data.</text>
</comment>
<dbReference type="InterPro" id="IPR015919">
    <property type="entry name" value="Cadherin-like_sf"/>
</dbReference>
<dbReference type="EMBL" id="JPKZ01002599">
    <property type="protein sequence ID" value="KHN75869.1"/>
    <property type="molecule type" value="Genomic_DNA"/>
</dbReference>